<evidence type="ECO:0000313" key="7">
    <source>
        <dbReference type="Proteomes" id="UP000571701"/>
    </source>
</evidence>
<feature type="domain" description="GGDEF" evidence="5">
    <location>
        <begin position="507"/>
        <end position="641"/>
    </location>
</feature>
<dbReference type="EMBL" id="JACFYF010000006">
    <property type="protein sequence ID" value="MBA5762940.1"/>
    <property type="molecule type" value="Genomic_DNA"/>
</dbReference>
<keyword evidence="3" id="KW-0472">Membrane</keyword>
<feature type="repeat" description="TPR" evidence="2">
    <location>
        <begin position="174"/>
        <end position="207"/>
    </location>
</feature>
<dbReference type="GO" id="GO:0043709">
    <property type="term" value="P:cell adhesion involved in single-species biofilm formation"/>
    <property type="evidence" value="ECO:0007669"/>
    <property type="project" value="TreeGrafter"/>
</dbReference>
<dbReference type="SUPFAM" id="SSF55073">
    <property type="entry name" value="Nucleotide cyclase"/>
    <property type="match status" value="1"/>
</dbReference>
<dbReference type="RefSeq" id="WP_182108962.1">
    <property type="nucleotide sequence ID" value="NZ_JACFYF010000006.1"/>
</dbReference>
<keyword evidence="3" id="KW-1133">Transmembrane helix</keyword>
<evidence type="ECO:0000259" key="5">
    <source>
        <dbReference type="PROSITE" id="PS50887"/>
    </source>
</evidence>
<feature type="signal peptide" evidence="4">
    <location>
        <begin position="1"/>
        <end position="22"/>
    </location>
</feature>
<dbReference type="AlphaFoldDB" id="A0A7W2ITX4"/>
<dbReference type="PANTHER" id="PTHR45138">
    <property type="entry name" value="REGULATORY COMPONENTS OF SENSORY TRANSDUCTION SYSTEM"/>
    <property type="match status" value="1"/>
</dbReference>
<feature type="transmembrane region" description="Helical" evidence="3">
    <location>
        <begin position="452"/>
        <end position="470"/>
    </location>
</feature>
<comment type="caution">
    <text evidence="6">The sequence shown here is derived from an EMBL/GenBank/DDBJ whole genome shotgun (WGS) entry which is preliminary data.</text>
</comment>
<dbReference type="GO" id="GO:0052621">
    <property type="term" value="F:diguanylate cyclase activity"/>
    <property type="evidence" value="ECO:0007669"/>
    <property type="project" value="UniProtKB-EC"/>
</dbReference>
<dbReference type="Gene3D" id="1.25.40.10">
    <property type="entry name" value="Tetratricopeptide repeat domain"/>
    <property type="match status" value="2"/>
</dbReference>
<evidence type="ECO:0000256" key="4">
    <source>
        <dbReference type="SAM" id="SignalP"/>
    </source>
</evidence>
<gene>
    <name evidence="6" type="ORF">H2O73_11330</name>
</gene>
<dbReference type="EC" id="2.7.7.65" evidence="1"/>
<sequence length="654" mass="73975">MKMLLAKVLALSSLFTSIHSYAQSDRAQWEEAYANALKSNEQRALSLLQDRYNSLQPGVEKLYVSSKLHGFMLLHGQPYYGNKNALYSEFTSKEERFVDALNSEEQLDFISARKGYLSLLQDADNINSLDGKILLEYHLCRVLNRQALYHQAEVYCSSLNTHIKDIKDPILPKYKALRVIGNNQEFIGNYQAALNSYQQLIAIVPNYVDSSGVYNDTGLLLSNLGHYEQAKKYINIALTMRNALGIPLKLAQTHHSMGKVTLQQKEYELATSHFMQSKLISQRYDYHYGITYAQLGLGQAHIGLGNFERGTRELLDALDSAAKQENAHIRGEIYLTLASAHQKQSKYIAALDFAHQALNLAETIRSERLSAQSLKTLAEISELQGNYSVALNYYRNYAKSELSKRDKENKSAFVALDATRRDYLNEIQTKNLSKENQKLREQNSSLEQYNDISGFAIGLLLMLILVLFAYQRRKTALLELDALSGALNRAACIRNIKKQPATNHPDYRSVLLLIDLDDFKGINDCYGHPTGDRALKHVIEIIKSQMNSRDITGRLGGEEFIVLFKDVDELDVQERVERLHQVIANTMFSSECRQSVKLTASISYLATTKALNDFDELYSILDQALYQAKRNGKNCVVDAYNDPIYLASSAYAPA</sequence>
<protein>
    <recommendedName>
        <fullName evidence="1">diguanylate cyclase</fullName>
        <ecNumber evidence="1">2.7.7.65</ecNumber>
    </recommendedName>
</protein>
<dbReference type="InterPro" id="IPR000160">
    <property type="entry name" value="GGDEF_dom"/>
</dbReference>
<dbReference type="InterPro" id="IPR019734">
    <property type="entry name" value="TPR_rpt"/>
</dbReference>
<evidence type="ECO:0000256" key="2">
    <source>
        <dbReference type="PROSITE-ProRule" id="PRU00339"/>
    </source>
</evidence>
<keyword evidence="4" id="KW-0732">Signal</keyword>
<dbReference type="Proteomes" id="UP000571701">
    <property type="component" value="Unassembled WGS sequence"/>
</dbReference>
<dbReference type="SMART" id="SM00028">
    <property type="entry name" value="TPR"/>
    <property type="match status" value="4"/>
</dbReference>
<evidence type="ECO:0000313" key="6">
    <source>
        <dbReference type="EMBL" id="MBA5762940.1"/>
    </source>
</evidence>
<dbReference type="InterPro" id="IPR011990">
    <property type="entry name" value="TPR-like_helical_dom_sf"/>
</dbReference>
<organism evidence="6 7">
    <name type="scientific">Vibrio marinisediminis</name>
    <dbReference type="NCBI Taxonomy" id="2758441"/>
    <lineage>
        <taxon>Bacteria</taxon>
        <taxon>Pseudomonadati</taxon>
        <taxon>Pseudomonadota</taxon>
        <taxon>Gammaproteobacteria</taxon>
        <taxon>Vibrionales</taxon>
        <taxon>Vibrionaceae</taxon>
        <taxon>Vibrio</taxon>
    </lineage>
</organism>
<dbReference type="CDD" id="cd01949">
    <property type="entry name" value="GGDEF"/>
    <property type="match status" value="1"/>
</dbReference>
<proteinExistence type="predicted"/>
<name>A0A7W2ITX4_9VIBR</name>
<dbReference type="SUPFAM" id="SSF48452">
    <property type="entry name" value="TPR-like"/>
    <property type="match status" value="2"/>
</dbReference>
<accession>A0A7W2ITX4</accession>
<dbReference type="GO" id="GO:1902201">
    <property type="term" value="P:negative regulation of bacterial-type flagellum-dependent cell motility"/>
    <property type="evidence" value="ECO:0007669"/>
    <property type="project" value="TreeGrafter"/>
</dbReference>
<keyword evidence="2" id="KW-0802">TPR repeat</keyword>
<dbReference type="Pfam" id="PF00990">
    <property type="entry name" value="GGDEF"/>
    <property type="match status" value="1"/>
</dbReference>
<dbReference type="PROSITE" id="PS50887">
    <property type="entry name" value="GGDEF"/>
    <property type="match status" value="1"/>
</dbReference>
<dbReference type="InterPro" id="IPR029787">
    <property type="entry name" value="Nucleotide_cyclase"/>
</dbReference>
<keyword evidence="7" id="KW-1185">Reference proteome</keyword>
<dbReference type="InterPro" id="IPR043128">
    <property type="entry name" value="Rev_trsase/Diguanyl_cyclase"/>
</dbReference>
<dbReference type="NCBIfam" id="TIGR00254">
    <property type="entry name" value="GGDEF"/>
    <property type="match status" value="1"/>
</dbReference>
<evidence type="ECO:0000256" key="3">
    <source>
        <dbReference type="SAM" id="Phobius"/>
    </source>
</evidence>
<dbReference type="InterPro" id="IPR050469">
    <property type="entry name" value="Diguanylate_Cyclase"/>
</dbReference>
<dbReference type="SMART" id="SM00267">
    <property type="entry name" value="GGDEF"/>
    <property type="match status" value="1"/>
</dbReference>
<feature type="chain" id="PRO_5030779547" description="diguanylate cyclase" evidence="4">
    <location>
        <begin position="23"/>
        <end position="654"/>
    </location>
</feature>
<evidence type="ECO:0000256" key="1">
    <source>
        <dbReference type="ARBA" id="ARBA00012528"/>
    </source>
</evidence>
<reference evidence="6 7" key="1">
    <citation type="submission" date="2020-07" db="EMBL/GenBank/DDBJ databases">
        <title>Vibrio marinisediminis sp. nov., isolated from marine sediment.</title>
        <authorList>
            <person name="Ji X."/>
        </authorList>
    </citation>
    <scope>NUCLEOTIDE SEQUENCE [LARGE SCALE GENOMIC DNA]</scope>
    <source>
        <strain evidence="6 7">404</strain>
    </source>
</reference>
<keyword evidence="3" id="KW-0812">Transmembrane</keyword>
<dbReference type="GO" id="GO:0005886">
    <property type="term" value="C:plasma membrane"/>
    <property type="evidence" value="ECO:0007669"/>
    <property type="project" value="TreeGrafter"/>
</dbReference>
<dbReference type="PROSITE" id="PS50005">
    <property type="entry name" value="TPR"/>
    <property type="match status" value="1"/>
</dbReference>
<dbReference type="Gene3D" id="3.30.70.270">
    <property type="match status" value="1"/>
</dbReference>
<dbReference type="PANTHER" id="PTHR45138:SF24">
    <property type="entry name" value="DIGUANYLATE CYCLASE DGCC-RELATED"/>
    <property type="match status" value="1"/>
</dbReference>